<evidence type="ECO:0000256" key="2">
    <source>
        <dbReference type="ARBA" id="ARBA00022500"/>
    </source>
</evidence>
<dbReference type="NCBIfam" id="NF001965">
    <property type="entry name" value="PRK00742.1"/>
    <property type="match status" value="1"/>
</dbReference>
<name>A0A6M3ZYR3_9BURK</name>
<comment type="domain">
    <text evidence="6">Contains a C-terminal catalytic domain, and an N-terminal region which modulates catalytic activity.</text>
</comment>
<accession>A0A6M3ZYR3</accession>
<comment type="catalytic activity">
    <reaction evidence="6">
        <text>L-glutaminyl-[protein] + H2O = L-glutamyl-[protein] + NH4(+)</text>
        <dbReference type="Rhea" id="RHEA:16441"/>
        <dbReference type="Rhea" id="RHEA-COMP:10207"/>
        <dbReference type="Rhea" id="RHEA-COMP:10208"/>
        <dbReference type="ChEBI" id="CHEBI:15377"/>
        <dbReference type="ChEBI" id="CHEBI:28938"/>
        <dbReference type="ChEBI" id="CHEBI:29973"/>
        <dbReference type="ChEBI" id="CHEBI:30011"/>
        <dbReference type="EC" id="3.5.1.44"/>
    </reaction>
</comment>
<dbReference type="NCBIfam" id="NF009206">
    <property type="entry name" value="PRK12555.1"/>
    <property type="match status" value="1"/>
</dbReference>
<evidence type="ECO:0000256" key="3">
    <source>
        <dbReference type="ARBA" id="ARBA00022553"/>
    </source>
</evidence>
<evidence type="ECO:0000259" key="9">
    <source>
        <dbReference type="PROSITE" id="PS50110"/>
    </source>
</evidence>
<keyword evidence="1 6" id="KW-0963">Cytoplasm</keyword>
<sequence length="389" mass="41764">MKTPPTIRVMVVDDSSVVRQLVQQLLAQTTDIRVIGTAPDPVFALRKMQQEWPDVILLDIEMPRMDGITFLRQIMSTRPTPVIMCSARAMGQGGLAAEALAAGAVSVIARPQLGVRDFLHEAVAELAGAIRAAMLAGPGGRGATMTIRNVPLTDDLRMVKAASREMLHDEGWASGLQRYTADAVLTPPGPQDGYRPPTARIVAIGASTGGPQALERVLGRLDGRCPGIVVVQHMPQRFTRSFAERLHRVSGAEVKEAEHHDLVLPGRVLIAPGGKHLVVRRDGQQYYVETLDGPLVSRHKPSVDVLFRSLAKAAGRNAVGIIMTGMGDDGARGMREMADCGATTYAQDEASSVVFGMPKEAIHMGGVGDVLPLEHISAVIEQYASRESQ</sequence>
<evidence type="ECO:0000259" key="10">
    <source>
        <dbReference type="PROSITE" id="PS50122"/>
    </source>
</evidence>
<dbReference type="GO" id="GO:0006935">
    <property type="term" value="P:chemotaxis"/>
    <property type="evidence" value="ECO:0007669"/>
    <property type="project" value="UniProtKB-UniRule"/>
</dbReference>
<dbReference type="PROSITE" id="PS50110">
    <property type="entry name" value="RESPONSE_REGULATORY"/>
    <property type="match status" value="1"/>
</dbReference>
<evidence type="ECO:0000256" key="4">
    <source>
        <dbReference type="ARBA" id="ARBA00022801"/>
    </source>
</evidence>
<dbReference type="CDD" id="cd17541">
    <property type="entry name" value="REC_CheB-like"/>
    <property type="match status" value="1"/>
</dbReference>
<dbReference type="PANTHER" id="PTHR42872:SF6">
    <property type="entry name" value="PROTEIN-GLUTAMATE METHYLESTERASE_PROTEIN-GLUTAMINE GLUTAMINASE"/>
    <property type="match status" value="1"/>
</dbReference>
<comment type="subcellular location">
    <subcellularLocation>
        <location evidence="6">Cytoplasm</location>
    </subcellularLocation>
</comment>
<dbReference type="PANTHER" id="PTHR42872">
    <property type="entry name" value="PROTEIN-GLUTAMATE METHYLESTERASE/PROTEIN-GLUTAMINE GLUTAMINASE"/>
    <property type="match status" value="1"/>
</dbReference>
<dbReference type="Gene3D" id="3.40.50.180">
    <property type="entry name" value="Methylesterase CheB, C-terminal domain"/>
    <property type="match status" value="1"/>
</dbReference>
<feature type="active site" evidence="6 7">
    <location>
        <position position="207"/>
    </location>
</feature>
<feature type="domain" description="Response regulatory" evidence="9">
    <location>
        <begin position="8"/>
        <end position="125"/>
    </location>
</feature>
<reference evidence="11 12" key="1">
    <citation type="journal article" date="2012" name="J. Bacteriol.">
        <title>Genome sequence of the pathogenic Herbaspirillum seropedicae strain Os34, isolated from rice roots.</title>
        <authorList>
            <person name="Ye W."/>
            <person name="Ye S."/>
            <person name="Liu J."/>
            <person name="Chang S."/>
            <person name="Chen M."/>
            <person name="Zhu B."/>
            <person name="Guo L."/>
            <person name="An Q."/>
        </authorList>
    </citation>
    <scope>NUCLEOTIDE SEQUENCE [LARGE SCALE GENOMIC DNA]</scope>
    <source>
        <strain evidence="11 12">Os34</strain>
    </source>
</reference>
<dbReference type="PROSITE" id="PS50122">
    <property type="entry name" value="CHEB"/>
    <property type="match status" value="1"/>
</dbReference>
<evidence type="ECO:0000313" key="11">
    <source>
        <dbReference type="EMBL" id="QJQ03849.1"/>
    </source>
</evidence>
<dbReference type="Pfam" id="PF01339">
    <property type="entry name" value="CheB_methylest"/>
    <property type="match status" value="1"/>
</dbReference>
<feature type="modified residue" description="4-aspartylphosphate" evidence="6 8">
    <location>
        <position position="59"/>
    </location>
</feature>
<dbReference type="GO" id="GO:0008984">
    <property type="term" value="F:protein-glutamate methylesterase activity"/>
    <property type="evidence" value="ECO:0007669"/>
    <property type="project" value="UniProtKB-UniRule"/>
</dbReference>
<evidence type="ECO:0000313" key="12">
    <source>
        <dbReference type="Proteomes" id="UP000501648"/>
    </source>
</evidence>
<comment type="function">
    <text evidence="6">Involved in chemotaxis. Part of a chemotaxis signal transduction system that modulates chemotaxis in response to various stimuli. Catalyzes the demethylation of specific methylglutamate residues introduced into the chemoreceptors (methyl-accepting chemotaxis proteins or MCP) by CheR. Also mediates the irreversible deamidation of specific glutamine residues to glutamic acid.</text>
</comment>
<dbReference type="InterPro" id="IPR001789">
    <property type="entry name" value="Sig_transdc_resp-reg_receiver"/>
</dbReference>
<dbReference type="RefSeq" id="WP_017455244.1">
    <property type="nucleotide sequence ID" value="NZ_CP008956.1"/>
</dbReference>
<dbReference type="InterPro" id="IPR035909">
    <property type="entry name" value="CheB_C"/>
</dbReference>
<dbReference type="InterPro" id="IPR008248">
    <property type="entry name" value="CheB-like"/>
</dbReference>
<dbReference type="EC" id="3.5.1.44" evidence="6"/>
<dbReference type="CDD" id="cd16432">
    <property type="entry name" value="CheB_Rec"/>
    <property type="match status" value="1"/>
</dbReference>
<dbReference type="EC" id="3.1.1.61" evidence="6"/>
<dbReference type="GO" id="GO:0005737">
    <property type="term" value="C:cytoplasm"/>
    <property type="evidence" value="ECO:0007669"/>
    <property type="project" value="UniProtKB-SubCell"/>
</dbReference>
<evidence type="ECO:0000256" key="6">
    <source>
        <dbReference type="HAMAP-Rule" id="MF_00099"/>
    </source>
</evidence>
<dbReference type="SUPFAM" id="SSF52738">
    <property type="entry name" value="Methylesterase CheB, C-terminal domain"/>
    <property type="match status" value="1"/>
</dbReference>
<comment type="PTM">
    <text evidence="6">Phosphorylated by CheA. Phosphorylation of the N-terminal regulatory domain activates the methylesterase activity.</text>
</comment>
<dbReference type="GO" id="GO:0050568">
    <property type="term" value="F:protein-glutamine glutaminase activity"/>
    <property type="evidence" value="ECO:0007669"/>
    <property type="project" value="UniProtKB-UniRule"/>
</dbReference>
<dbReference type="InterPro" id="IPR011006">
    <property type="entry name" value="CheY-like_superfamily"/>
</dbReference>
<dbReference type="InterPro" id="IPR000673">
    <property type="entry name" value="Sig_transdc_resp-reg_Me-estase"/>
</dbReference>
<comment type="similarity">
    <text evidence="6">Belongs to the CheB family.</text>
</comment>
<evidence type="ECO:0000256" key="5">
    <source>
        <dbReference type="ARBA" id="ARBA00048267"/>
    </source>
</evidence>
<proteinExistence type="inferred from homology"/>
<evidence type="ECO:0000256" key="1">
    <source>
        <dbReference type="ARBA" id="ARBA00022490"/>
    </source>
</evidence>
<evidence type="ECO:0000256" key="8">
    <source>
        <dbReference type="PROSITE-ProRule" id="PRU00169"/>
    </source>
</evidence>
<dbReference type="Pfam" id="PF00072">
    <property type="entry name" value="Response_reg"/>
    <property type="match status" value="1"/>
</dbReference>
<organism evidence="11 12">
    <name type="scientific">Herbaspirillum rubrisubalbicans Os34</name>
    <dbReference type="NCBI Taxonomy" id="1235827"/>
    <lineage>
        <taxon>Bacteria</taxon>
        <taxon>Pseudomonadati</taxon>
        <taxon>Pseudomonadota</taxon>
        <taxon>Betaproteobacteria</taxon>
        <taxon>Burkholderiales</taxon>
        <taxon>Oxalobacteraceae</taxon>
        <taxon>Herbaspirillum</taxon>
    </lineage>
</organism>
<feature type="active site" evidence="6 7">
    <location>
        <position position="233"/>
    </location>
</feature>
<protein>
    <recommendedName>
        <fullName evidence="6">Protein-glutamate methylesterase/protein-glutamine glutaminase</fullName>
        <ecNumber evidence="6">3.1.1.61</ecNumber>
        <ecNumber evidence="6">3.5.1.44</ecNumber>
    </recommendedName>
</protein>
<dbReference type="EMBL" id="CP008956">
    <property type="protein sequence ID" value="QJQ03849.1"/>
    <property type="molecule type" value="Genomic_DNA"/>
</dbReference>
<evidence type="ECO:0000256" key="7">
    <source>
        <dbReference type="PROSITE-ProRule" id="PRU00050"/>
    </source>
</evidence>
<dbReference type="Gene3D" id="3.40.50.2300">
    <property type="match status" value="1"/>
</dbReference>
<feature type="domain" description="CheB-type methylesterase" evidence="10">
    <location>
        <begin position="196"/>
        <end position="387"/>
    </location>
</feature>
<dbReference type="SMART" id="SM00448">
    <property type="entry name" value="REC"/>
    <property type="match status" value="1"/>
</dbReference>
<dbReference type="AlphaFoldDB" id="A0A6M3ZYR3"/>
<dbReference type="SUPFAM" id="SSF52172">
    <property type="entry name" value="CheY-like"/>
    <property type="match status" value="1"/>
</dbReference>
<gene>
    <name evidence="6" type="primary">cheB</name>
    <name evidence="11" type="ORF">C798_03280</name>
</gene>
<dbReference type="PIRSF" id="PIRSF000876">
    <property type="entry name" value="RR_chemtxs_CheB"/>
    <property type="match status" value="1"/>
</dbReference>
<keyword evidence="3 6" id="KW-0597">Phosphoprotein</keyword>
<dbReference type="Proteomes" id="UP000501648">
    <property type="component" value="Chromosome"/>
</dbReference>
<comment type="catalytic activity">
    <reaction evidence="5 6">
        <text>[protein]-L-glutamate 5-O-methyl ester + H2O = L-glutamyl-[protein] + methanol + H(+)</text>
        <dbReference type="Rhea" id="RHEA:23236"/>
        <dbReference type="Rhea" id="RHEA-COMP:10208"/>
        <dbReference type="Rhea" id="RHEA-COMP:10311"/>
        <dbReference type="ChEBI" id="CHEBI:15377"/>
        <dbReference type="ChEBI" id="CHEBI:15378"/>
        <dbReference type="ChEBI" id="CHEBI:17790"/>
        <dbReference type="ChEBI" id="CHEBI:29973"/>
        <dbReference type="ChEBI" id="CHEBI:82795"/>
        <dbReference type="EC" id="3.1.1.61"/>
    </reaction>
</comment>
<dbReference type="GO" id="GO:0000156">
    <property type="term" value="F:phosphorelay response regulator activity"/>
    <property type="evidence" value="ECO:0007669"/>
    <property type="project" value="InterPro"/>
</dbReference>
<keyword evidence="2 6" id="KW-0145">Chemotaxis</keyword>
<feature type="active site" evidence="6 7">
    <location>
        <position position="329"/>
    </location>
</feature>
<dbReference type="HAMAP" id="MF_00099">
    <property type="entry name" value="CheB_chemtxs"/>
    <property type="match status" value="1"/>
</dbReference>
<keyword evidence="4 6" id="KW-0378">Hydrolase</keyword>